<gene>
    <name evidence="8" type="ORF">RNC47_17135</name>
</gene>
<evidence type="ECO:0000313" key="8">
    <source>
        <dbReference type="EMBL" id="MDT0320060.1"/>
    </source>
</evidence>
<feature type="DNA-binding region" description="OmpR/PhoB-type" evidence="6">
    <location>
        <begin position="1"/>
        <end position="95"/>
    </location>
</feature>
<dbReference type="InterPro" id="IPR016032">
    <property type="entry name" value="Sig_transdc_resp-reg_C-effctor"/>
</dbReference>
<dbReference type="SUPFAM" id="SSF46894">
    <property type="entry name" value="C-terminal effector domain of the bipartite response regulators"/>
    <property type="match status" value="1"/>
</dbReference>
<dbReference type="Pfam" id="PF03704">
    <property type="entry name" value="BTAD"/>
    <property type="match status" value="1"/>
</dbReference>
<dbReference type="Gene3D" id="3.40.50.300">
    <property type="entry name" value="P-loop containing nucleotide triphosphate hydrolases"/>
    <property type="match status" value="1"/>
</dbReference>
<dbReference type="Gene3D" id="1.25.40.10">
    <property type="entry name" value="Tetratricopeptide repeat domain"/>
    <property type="match status" value="3"/>
</dbReference>
<evidence type="ECO:0000256" key="6">
    <source>
        <dbReference type="PROSITE-ProRule" id="PRU01091"/>
    </source>
</evidence>
<dbReference type="InterPro" id="IPR011990">
    <property type="entry name" value="TPR-like_helical_dom_sf"/>
</dbReference>
<sequence>MSHDGVRFEVLGPVRALRGADEIPLGPPRQRAVLTALLLRAPRPVSAERIITTVWGDGAPAHAVNLVQKYVSGLRRCLPDSAPITLSSGGYSLHPGDGFDLWEFEQLLATARAARAGGRADTASEALTKATALWRGPLAEGIGGPGIELERDRLAEQQLIAFEDLYALGLLLGRGPDSVPELVRLAAEHPQRERLHGLLMRALAQSGRQIEALDVYARIRRRLADEYGTDPGPELRSAHQQVLSGATQQVAAEPTQDVPTAVPAQLPHEAFGFTGRRGQVEQITSLLRSDGMPIVYVEGTAGVGKTALVVHCAHQVADDFPDGQLFADLRGFDQLGPAHPTEILGGFLRALGIPAQRVPPDTRERSDLFRTLLAKRRVLVVLDNAAHADQIRPLLPGSRGCAVLITTRRGLPGLVAREGARRVVLPVLSAREAEHLLRTMLGPAAVGPAATQIARLCGYLPLALRLVAAGAAVRAEGLDAVAGQLAAEGPLAGAAIPGDESLSLSASLDLSYGTLDETARRVLRRLGLVPGPNLTRKGAAVVAGAETAETERVLHSLVAANLIEAEAPGLYRFPHDLLREYARKRALAEEPHAEREAAVHRLTAWSMRAASVFDGGSGRLFVVAPGGEIASAEDELQARADRKRPPVAELANLAPLAEYAAEHGPYPAAWMLAQRLWGMCKHHSLMPEWLAGAQAGLRAARRAGDQQAEAELSISLVDAMLTAGRMEQAEQHALRALDLGRRHELPGPLAAAHEHLGRSRWLTGDLTEAHELLAEAVRRYGRLQQPLRLALALAALGRVDLDLGRPELAKRAYGTALRLAVAHRALPMLAVLRAELGIVLGALGDQEAAVASLEAAVAVAGELPRPIALGHAYLSTHLAALGERDRARAACQKGLSTAENNGDRWAHVEARNAVGRTLTLLGDTAGAITQHQAALAQSRGLSYRRGELHALAGLAEAAEHSPEGAQWARQATSLARRHGYAGMVRQLATLDAHVDHDDEARDHEAPRLRIA</sequence>
<organism evidence="8 9">
    <name type="scientific">Streptomyces millisiae</name>
    <dbReference type="NCBI Taxonomy" id="3075542"/>
    <lineage>
        <taxon>Bacteria</taxon>
        <taxon>Bacillati</taxon>
        <taxon>Actinomycetota</taxon>
        <taxon>Actinomycetes</taxon>
        <taxon>Kitasatosporales</taxon>
        <taxon>Streptomycetaceae</taxon>
        <taxon>Streptomyces</taxon>
    </lineage>
</organism>
<dbReference type="PANTHER" id="PTHR35807">
    <property type="entry name" value="TRANSCRIPTIONAL REGULATOR REDD-RELATED"/>
    <property type="match status" value="1"/>
</dbReference>
<dbReference type="Pfam" id="PF13191">
    <property type="entry name" value="AAA_16"/>
    <property type="match status" value="1"/>
</dbReference>
<comment type="similarity">
    <text evidence="1">Belongs to the AfsR/DnrI/RedD regulatory family.</text>
</comment>
<evidence type="ECO:0000259" key="7">
    <source>
        <dbReference type="PROSITE" id="PS51755"/>
    </source>
</evidence>
<dbReference type="InterPro" id="IPR001867">
    <property type="entry name" value="OmpR/PhoB-type_DNA-bd"/>
</dbReference>
<dbReference type="SUPFAM" id="SSF52540">
    <property type="entry name" value="P-loop containing nucleoside triphosphate hydrolases"/>
    <property type="match status" value="1"/>
</dbReference>
<dbReference type="InterPro" id="IPR027417">
    <property type="entry name" value="P-loop_NTPase"/>
</dbReference>
<proteinExistence type="inferred from homology"/>
<dbReference type="PRINTS" id="PR00364">
    <property type="entry name" value="DISEASERSIST"/>
</dbReference>
<dbReference type="CDD" id="cd15831">
    <property type="entry name" value="BTAD"/>
    <property type="match status" value="1"/>
</dbReference>
<dbReference type="InterPro" id="IPR051677">
    <property type="entry name" value="AfsR-DnrI-RedD_regulator"/>
</dbReference>
<keyword evidence="4 6" id="KW-0238">DNA-binding</keyword>
<evidence type="ECO:0000256" key="4">
    <source>
        <dbReference type="ARBA" id="ARBA00023125"/>
    </source>
</evidence>
<dbReference type="Gene3D" id="1.10.10.10">
    <property type="entry name" value="Winged helix-like DNA-binding domain superfamily/Winged helix DNA-binding domain"/>
    <property type="match status" value="1"/>
</dbReference>
<dbReference type="InterPro" id="IPR005158">
    <property type="entry name" value="BTAD"/>
</dbReference>
<dbReference type="SMART" id="SM00028">
    <property type="entry name" value="TPR"/>
    <property type="match status" value="5"/>
</dbReference>
<dbReference type="RefSeq" id="WP_311599731.1">
    <property type="nucleotide sequence ID" value="NZ_JAVREM010000020.1"/>
</dbReference>
<protein>
    <submittedName>
        <fullName evidence="8">BTAD domain-containing putative transcriptional regulator</fullName>
    </submittedName>
</protein>
<dbReference type="Proteomes" id="UP001183420">
    <property type="component" value="Unassembled WGS sequence"/>
</dbReference>
<evidence type="ECO:0000256" key="2">
    <source>
        <dbReference type="ARBA" id="ARBA00023012"/>
    </source>
</evidence>
<dbReference type="PANTHER" id="PTHR35807:SF1">
    <property type="entry name" value="TRANSCRIPTIONAL REGULATOR REDD"/>
    <property type="match status" value="1"/>
</dbReference>
<keyword evidence="2" id="KW-0902">Two-component regulatory system</keyword>
<reference evidence="9" key="1">
    <citation type="submission" date="2023-07" db="EMBL/GenBank/DDBJ databases">
        <title>30 novel species of actinomycetes from the DSMZ collection.</title>
        <authorList>
            <person name="Nouioui I."/>
        </authorList>
    </citation>
    <scope>NUCLEOTIDE SEQUENCE [LARGE SCALE GENOMIC DNA]</scope>
    <source>
        <strain evidence="9">DSM 44918</strain>
    </source>
</reference>
<evidence type="ECO:0000256" key="5">
    <source>
        <dbReference type="ARBA" id="ARBA00023163"/>
    </source>
</evidence>
<evidence type="ECO:0000313" key="9">
    <source>
        <dbReference type="Proteomes" id="UP001183420"/>
    </source>
</evidence>
<feature type="domain" description="OmpR/PhoB-type" evidence="7">
    <location>
        <begin position="1"/>
        <end position="95"/>
    </location>
</feature>
<keyword evidence="9" id="KW-1185">Reference proteome</keyword>
<dbReference type="PROSITE" id="PS51755">
    <property type="entry name" value="OMPR_PHOB"/>
    <property type="match status" value="1"/>
</dbReference>
<comment type="caution">
    <text evidence="8">The sequence shown here is derived from an EMBL/GenBank/DDBJ whole genome shotgun (WGS) entry which is preliminary data.</text>
</comment>
<evidence type="ECO:0000256" key="1">
    <source>
        <dbReference type="ARBA" id="ARBA00005820"/>
    </source>
</evidence>
<accession>A0ABU2LRD0</accession>
<keyword evidence="3" id="KW-0805">Transcription regulation</keyword>
<dbReference type="Pfam" id="PF00486">
    <property type="entry name" value="Trans_reg_C"/>
    <property type="match status" value="1"/>
</dbReference>
<keyword evidence="5" id="KW-0804">Transcription</keyword>
<dbReference type="SUPFAM" id="SSF48452">
    <property type="entry name" value="TPR-like"/>
    <property type="match status" value="3"/>
</dbReference>
<dbReference type="InterPro" id="IPR019734">
    <property type="entry name" value="TPR_rpt"/>
</dbReference>
<name>A0ABU2LRD0_9ACTN</name>
<dbReference type="InterPro" id="IPR041664">
    <property type="entry name" value="AAA_16"/>
</dbReference>
<dbReference type="SMART" id="SM00862">
    <property type="entry name" value="Trans_reg_C"/>
    <property type="match status" value="1"/>
</dbReference>
<dbReference type="InterPro" id="IPR036388">
    <property type="entry name" value="WH-like_DNA-bd_sf"/>
</dbReference>
<dbReference type="SMART" id="SM01043">
    <property type="entry name" value="BTAD"/>
    <property type="match status" value="1"/>
</dbReference>
<dbReference type="EMBL" id="JAVREM010000020">
    <property type="protein sequence ID" value="MDT0320060.1"/>
    <property type="molecule type" value="Genomic_DNA"/>
</dbReference>
<evidence type="ECO:0000256" key="3">
    <source>
        <dbReference type="ARBA" id="ARBA00023015"/>
    </source>
</evidence>